<gene>
    <name evidence="3" type="ORF">DA73_0400033325</name>
</gene>
<evidence type="ECO:0000259" key="2">
    <source>
        <dbReference type="PROSITE" id="PS51176"/>
    </source>
</evidence>
<accession>A0A8S9TCI4</accession>
<dbReference type="Proteomes" id="UP000029738">
    <property type="component" value="Unassembled WGS sequence"/>
</dbReference>
<dbReference type="InterPro" id="IPR050812">
    <property type="entry name" value="Preph/Arog_dehydrog"/>
</dbReference>
<reference evidence="3" key="2">
    <citation type="submission" date="2019-11" db="EMBL/GenBank/DDBJ databases">
        <title>Improved Assembly of Tolypothrix boutellei genome.</title>
        <authorList>
            <person name="Sarangi A.N."/>
            <person name="Mukherjee M."/>
            <person name="Ghosh S."/>
            <person name="Singh D."/>
            <person name="Das A."/>
            <person name="Kant S."/>
            <person name="Prusty A."/>
            <person name="Tripathy S."/>
        </authorList>
    </citation>
    <scope>NUCLEOTIDE SEQUENCE</scope>
    <source>
        <strain evidence="3">VB521301</strain>
    </source>
</reference>
<evidence type="ECO:0000313" key="3">
    <source>
        <dbReference type="EMBL" id="KAF3889808.1"/>
    </source>
</evidence>
<dbReference type="PROSITE" id="PS51176">
    <property type="entry name" value="PDH_ADH"/>
    <property type="match status" value="1"/>
</dbReference>
<dbReference type="AlphaFoldDB" id="A0A8S9TCI4"/>
<name>A0A8S9TCI4_9CYAN</name>
<comment type="caution">
    <text evidence="3">The sequence shown here is derived from an EMBL/GenBank/DDBJ whole genome shotgun (WGS) entry which is preliminary data.</text>
</comment>
<keyword evidence="4" id="KW-1185">Reference proteome</keyword>
<dbReference type="RefSeq" id="WP_050046575.1">
    <property type="nucleotide sequence ID" value="NZ_JHEG04000001.1"/>
</dbReference>
<sequence>MIEKDGGNLIACEPQEHDKIMVAIQAIRNFTALSLGIFSSQEKIDLPRNLNFSSPTFRLEIGLVSRSLTQFASMIADILLATSERQQAIERLSATYSELAQLVVRGDRDALIHKFQIACNYFAGEIAMTVEESHHVL</sequence>
<dbReference type="Pfam" id="PF20463">
    <property type="entry name" value="PDH_C"/>
    <property type="match status" value="1"/>
</dbReference>
<dbReference type="GO" id="GO:0004665">
    <property type="term" value="F:prephenate dehydrogenase (NADP+) activity"/>
    <property type="evidence" value="ECO:0007669"/>
    <property type="project" value="InterPro"/>
</dbReference>
<dbReference type="InterPro" id="IPR008927">
    <property type="entry name" value="6-PGluconate_DH-like_C_sf"/>
</dbReference>
<dbReference type="GO" id="GO:0008977">
    <property type="term" value="F:prephenate dehydrogenase (NAD+) activity"/>
    <property type="evidence" value="ECO:0007669"/>
    <property type="project" value="InterPro"/>
</dbReference>
<dbReference type="GO" id="GO:0070403">
    <property type="term" value="F:NAD+ binding"/>
    <property type="evidence" value="ECO:0007669"/>
    <property type="project" value="TreeGrafter"/>
</dbReference>
<feature type="domain" description="Prephenate/arogenate dehydrogenase" evidence="2">
    <location>
        <begin position="1"/>
        <end position="133"/>
    </location>
</feature>
<keyword evidence="1" id="KW-0560">Oxidoreductase</keyword>
<organism evidence="3 4">
    <name type="scientific">Tolypothrix bouteillei VB521301</name>
    <dbReference type="NCBI Taxonomy" id="1479485"/>
    <lineage>
        <taxon>Bacteria</taxon>
        <taxon>Bacillati</taxon>
        <taxon>Cyanobacteriota</taxon>
        <taxon>Cyanophyceae</taxon>
        <taxon>Nostocales</taxon>
        <taxon>Tolypothrichaceae</taxon>
        <taxon>Tolypothrix</taxon>
    </lineage>
</organism>
<dbReference type="InterPro" id="IPR046825">
    <property type="entry name" value="PDH_C"/>
</dbReference>
<dbReference type="SUPFAM" id="SSF48179">
    <property type="entry name" value="6-phosphogluconate dehydrogenase C-terminal domain-like"/>
    <property type="match status" value="1"/>
</dbReference>
<dbReference type="GO" id="GO:0006571">
    <property type="term" value="P:tyrosine biosynthetic process"/>
    <property type="evidence" value="ECO:0007669"/>
    <property type="project" value="InterPro"/>
</dbReference>
<dbReference type="Gene3D" id="1.10.3660.10">
    <property type="entry name" value="6-phosphogluconate dehydrogenase C-terminal like domain"/>
    <property type="match status" value="1"/>
</dbReference>
<proteinExistence type="predicted"/>
<protein>
    <submittedName>
        <fullName evidence="3">Prephenate dehydrogenase/arogenate dehydrogenase family protein</fullName>
    </submittedName>
</protein>
<dbReference type="EMBL" id="JHEG04000001">
    <property type="protein sequence ID" value="KAF3889808.1"/>
    <property type="molecule type" value="Genomic_DNA"/>
</dbReference>
<dbReference type="OrthoDB" id="6198144at2"/>
<dbReference type="PANTHER" id="PTHR21363:SF0">
    <property type="entry name" value="PREPHENATE DEHYDROGENASE [NADP(+)]"/>
    <property type="match status" value="1"/>
</dbReference>
<dbReference type="InterPro" id="IPR003099">
    <property type="entry name" value="Prephen_DH"/>
</dbReference>
<dbReference type="PANTHER" id="PTHR21363">
    <property type="entry name" value="PREPHENATE DEHYDROGENASE"/>
    <property type="match status" value="1"/>
</dbReference>
<reference evidence="3" key="1">
    <citation type="journal article" date="2015" name="Genome Announc.">
        <title>Draft Genome Sequence of Tolypothrix boutellei Strain VB521301.</title>
        <authorList>
            <person name="Chandrababunaidu M.M."/>
            <person name="Singh D."/>
            <person name="Sen D."/>
            <person name="Bhan S."/>
            <person name="Das S."/>
            <person name="Gupta A."/>
            <person name="Adhikary S.P."/>
            <person name="Tripathy S."/>
        </authorList>
    </citation>
    <scope>NUCLEOTIDE SEQUENCE</scope>
    <source>
        <strain evidence="3">VB521301</strain>
    </source>
</reference>
<evidence type="ECO:0000256" key="1">
    <source>
        <dbReference type="ARBA" id="ARBA00023002"/>
    </source>
</evidence>
<evidence type="ECO:0000313" key="4">
    <source>
        <dbReference type="Proteomes" id="UP000029738"/>
    </source>
</evidence>